<dbReference type="EMBL" id="JAAQHG020000018">
    <property type="protein sequence ID" value="KAL1585626.1"/>
    <property type="molecule type" value="Genomic_DNA"/>
</dbReference>
<dbReference type="RefSeq" id="XP_069228732.1">
    <property type="nucleotide sequence ID" value="XM_069374704.1"/>
</dbReference>
<name>A0AB34KPE3_9PEZI</name>
<evidence type="ECO:0000313" key="9">
    <source>
        <dbReference type="EMBL" id="KAL1585626.1"/>
    </source>
</evidence>
<feature type="compositionally biased region" description="Low complexity" evidence="7">
    <location>
        <begin position="348"/>
        <end position="357"/>
    </location>
</feature>
<gene>
    <name evidence="9" type="ORF">WHR41_06099</name>
</gene>
<accession>A0AB34KPE3</accession>
<keyword evidence="3 6" id="KW-0238">DNA-binding</keyword>
<dbReference type="GO" id="GO:0000978">
    <property type="term" value="F:RNA polymerase II cis-regulatory region sequence-specific DNA binding"/>
    <property type="evidence" value="ECO:0007669"/>
    <property type="project" value="TreeGrafter"/>
</dbReference>
<dbReference type="Pfam" id="PF00250">
    <property type="entry name" value="Forkhead"/>
    <property type="match status" value="1"/>
</dbReference>
<feature type="region of interest" description="Disordered" evidence="7">
    <location>
        <begin position="1"/>
        <end position="28"/>
    </location>
</feature>
<feature type="region of interest" description="Disordered" evidence="7">
    <location>
        <begin position="154"/>
        <end position="179"/>
    </location>
</feature>
<comment type="caution">
    <text evidence="9">The sequence shown here is derived from an EMBL/GenBank/DDBJ whole genome shotgun (WGS) entry which is preliminary data.</text>
</comment>
<dbReference type="GeneID" id="96007542"/>
<dbReference type="Gene3D" id="1.10.10.10">
    <property type="entry name" value="Winged helix-like DNA-binding domain superfamily/Winged helix DNA-binding domain"/>
    <property type="match status" value="1"/>
</dbReference>
<dbReference type="SUPFAM" id="SSF46785">
    <property type="entry name" value="Winged helix' DNA-binding domain"/>
    <property type="match status" value="1"/>
</dbReference>
<feature type="region of interest" description="Disordered" evidence="7">
    <location>
        <begin position="50"/>
        <end position="107"/>
    </location>
</feature>
<feature type="region of interest" description="Disordered" evidence="7">
    <location>
        <begin position="309"/>
        <end position="403"/>
    </location>
</feature>
<dbReference type="PANTHER" id="PTHR45881">
    <property type="entry name" value="CHECKPOINT SUPPRESSOR 1-LIKE, ISOFORM A-RELATED"/>
    <property type="match status" value="1"/>
</dbReference>
<feature type="compositionally biased region" description="Polar residues" evidence="7">
    <location>
        <begin position="1"/>
        <end position="15"/>
    </location>
</feature>
<dbReference type="GO" id="GO:0005634">
    <property type="term" value="C:nucleus"/>
    <property type="evidence" value="ECO:0007669"/>
    <property type="project" value="UniProtKB-SubCell"/>
</dbReference>
<dbReference type="InterPro" id="IPR036388">
    <property type="entry name" value="WH-like_DNA-bd_sf"/>
</dbReference>
<dbReference type="AlphaFoldDB" id="A0AB34KPE3"/>
<reference evidence="9 10" key="1">
    <citation type="journal article" date="2020" name="Microbiol. Resour. Announc.">
        <title>Draft Genome Sequence of a Cladosporium Species Isolated from the Mesophotic Ascidian Didemnum maculosum.</title>
        <authorList>
            <person name="Gioti A."/>
            <person name="Siaperas R."/>
            <person name="Nikolaivits E."/>
            <person name="Le Goff G."/>
            <person name="Ouazzani J."/>
            <person name="Kotoulas G."/>
            <person name="Topakas E."/>
        </authorList>
    </citation>
    <scope>NUCLEOTIDE SEQUENCE [LARGE SCALE GENOMIC DNA]</scope>
    <source>
        <strain evidence="9 10">TM138-S3</strain>
    </source>
</reference>
<dbReference type="SMART" id="SM00339">
    <property type="entry name" value="FH"/>
    <property type="match status" value="1"/>
</dbReference>
<dbReference type="PANTHER" id="PTHR45881:SF5">
    <property type="entry name" value="FORK-HEAD DOMAIN-CONTAINING PROTEIN"/>
    <property type="match status" value="1"/>
</dbReference>
<dbReference type="PROSITE" id="PS00658">
    <property type="entry name" value="FORK_HEAD_2"/>
    <property type="match status" value="1"/>
</dbReference>
<organism evidence="9 10">
    <name type="scientific">Cladosporium halotolerans</name>
    <dbReference type="NCBI Taxonomy" id="1052096"/>
    <lineage>
        <taxon>Eukaryota</taxon>
        <taxon>Fungi</taxon>
        <taxon>Dikarya</taxon>
        <taxon>Ascomycota</taxon>
        <taxon>Pezizomycotina</taxon>
        <taxon>Dothideomycetes</taxon>
        <taxon>Dothideomycetidae</taxon>
        <taxon>Cladosporiales</taxon>
        <taxon>Cladosporiaceae</taxon>
        <taxon>Cladosporium</taxon>
    </lineage>
</organism>
<evidence type="ECO:0000256" key="5">
    <source>
        <dbReference type="ARBA" id="ARBA00023242"/>
    </source>
</evidence>
<feature type="domain" description="Fork-head" evidence="8">
    <location>
        <begin position="227"/>
        <end position="318"/>
    </location>
</feature>
<dbReference type="InterPro" id="IPR030456">
    <property type="entry name" value="TF_fork_head_CS_2"/>
</dbReference>
<evidence type="ECO:0000256" key="4">
    <source>
        <dbReference type="ARBA" id="ARBA00023163"/>
    </source>
</evidence>
<dbReference type="GO" id="GO:0000981">
    <property type="term" value="F:DNA-binding transcription factor activity, RNA polymerase II-specific"/>
    <property type="evidence" value="ECO:0007669"/>
    <property type="project" value="TreeGrafter"/>
</dbReference>
<evidence type="ECO:0000313" key="10">
    <source>
        <dbReference type="Proteomes" id="UP000803884"/>
    </source>
</evidence>
<sequence length="528" mass="58439">MEATSQLCHSRTSGVKSPPPRDKGGDDILLDAFFDHSQPLDNSALDALLDTTFDSPDDASTATSSKTALWRPAYPEAASRSQQPSPIKMETRNDSSNAMSDAPSHSDLYSLPATTATEYFDSATSVYPPLPPFDHYSGAHGPLPMRLGGPPTLFNQAHYYPSPDPIPNTSGFDQSMPPPQHNVSYHKLLRVDSREGTADLLEYDEAFPEEEEEGDESPSAEVTDPCYAQLLYRCLLEAPEHTMTLKDVYAWVSQNSQKAKEASTTGWQNSVRHNLSMNAAFERVTSSRGPKKCSLWRLTQEALQKGVISTTRYRKDPKRKSERRAQPAVKRQISGAKGGKATRDASAQRRAMQARASGIQHLGGIERHRRTLRRQEPPFFPTSNSMPPPPNRVTSSPQPNWMPSGLPDPTSSYFQQPASPYFLPSTEDQFTIMGHHSMSNPHTPNEVQLGYGAQAKPMTTPSDAFSSPSRSFLTEFELQHIPHEDRILFGNHDDFAPDTPSLATEGSFVTDEMTPATMDRLSVEPMRS</sequence>
<dbReference type="PROSITE" id="PS50039">
    <property type="entry name" value="FORK_HEAD_3"/>
    <property type="match status" value="1"/>
</dbReference>
<comment type="subcellular location">
    <subcellularLocation>
        <location evidence="1 6">Nucleus</location>
    </subcellularLocation>
</comment>
<evidence type="ECO:0000259" key="8">
    <source>
        <dbReference type="PROSITE" id="PS50039"/>
    </source>
</evidence>
<keyword evidence="10" id="KW-1185">Reference proteome</keyword>
<feature type="DNA-binding region" description="Fork-head" evidence="6">
    <location>
        <begin position="227"/>
        <end position="318"/>
    </location>
</feature>
<protein>
    <recommendedName>
        <fullName evidence="8">Fork-head domain-containing protein</fullName>
    </recommendedName>
</protein>
<keyword evidence="2" id="KW-0805">Transcription regulation</keyword>
<evidence type="ECO:0000256" key="6">
    <source>
        <dbReference type="PROSITE-ProRule" id="PRU00089"/>
    </source>
</evidence>
<proteinExistence type="predicted"/>
<dbReference type="InterPro" id="IPR001766">
    <property type="entry name" value="Fork_head_dom"/>
</dbReference>
<evidence type="ECO:0000256" key="1">
    <source>
        <dbReference type="ARBA" id="ARBA00004123"/>
    </source>
</evidence>
<feature type="compositionally biased region" description="Polar residues" evidence="7">
    <location>
        <begin position="392"/>
        <end position="401"/>
    </location>
</feature>
<feature type="compositionally biased region" description="Low complexity" evidence="7">
    <location>
        <begin position="50"/>
        <end position="68"/>
    </location>
</feature>
<evidence type="ECO:0000256" key="2">
    <source>
        <dbReference type="ARBA" id="ARBA00023015"/>
    </source>
</evidence>
<keyword evidence="5 6" id="KW-0539">Nucleus</keyword>
<evidence type="ECO:0000256" key="3">
    <source>
        <dbReference type="ARBA" id="ARBA00023125"/>
    </source>
</evidence>
<keyword evidence="4" id="KW-0804">Transcription</keyword>
<evidence type="ECO:0000256" key="7">
    <source>
        <dbReference type="SAM" id="MobiDB-lite"/>
    </source>
</evidence>
<dbReference type="InterPro" id="IPR036390">
    <property type="entry name" value="WH_DNA-bd_sf"/>
</dbReference>
<dbReference type="Proteomes" id="UP000803884">
    <property type="component" value="Unassembled WGS sequence"/>
</dbReference>